<protein>
    <submittedName>
        <fullName evidence="2">Uncharacterized protein</fullName>
    </submittedName>
</protein>
<feature type="signal peptide" evidence="1">
    <location>
        <begin position="1"/>
        <end position="25"/>
    </location>
</feature>
<dbReference type="Proteomes" id="UP001205105">
    <property type="component" value="Unassembled WGS sequence"/>
</dbReference>
<gene>
    <name evidence="2" type="ORF">COHA_002637</name>
</gene>
<evidence type="ECO:0000313" key="3">
    <source>
        <dbReference type="Proteomes" id="UP001205105"/>
    </source>
</evidence>
<proteinExistence type="predicted"/>
<feature type="chain" id="PRO_5042154316" evidence="1">
    <location>
        <begin position="26"/>
        <end position="95"/>
    </location>
</feature>
<dbReference type="AlphaFoldDB" id="A0AAD5H485"/>
<comment type="caution">
    <text evidence="2">The sequence shown here is derived from an EMBL/GenBank/DDBJ whole genome shotgun (WGS) entry which is preliminary data.</text>
</comment>
<accession>A0AAD5H485</accession>
<dbReference type="EMBL" id="JADXDR010000036">
    <property type="protein sequence ID" value="KAI7843739.1"/>
    <property type="molecule type" value="Genomic_DNA"/>
</dbReference>
<evidence type="ECO:0000256" key="1">
    <source>
        <dbReference type="SAM" id="SignalP"/>
    </source>
</evidence>
<evidence type="ECO:0000313" key="2">
    <source>
        <dbReference type="EMBL" id="KAI7843739.1"/>
    </source>
</evidence>
<name>A0AAD5H485_9CHLO</name>
<keyword evidence="1" id="KW-0732">Signal</keyword>
<keyword evidence="3" id="KW-1185">Reference proteome</keyword>
<organism evidence="2 3">
    <name type="scientific">Chlorella ohadii</name>
    <dbReference type="NCBI Taxonomy" id="2649997"/>
    <lineage>
        <taxon>Eukaryota</taxon>
        <taxon>Viridiplantae</taxon>
        <taxon>Chlorophyta</taxon>
        <taxon>core chlorophytes</taxon>
        <taxon>Trebouxiophyceae</taxon>
        <taxon>Chlorellales</taxon>
        <taxon>Chlorellaceae</taxon>
        <taxon>Chlorella clade</taxon>
        <taxon>Chlorella</taxon>
    </lineage>
</organism>
<reference evidence="2" key="1">
    <citation type="submission" date="2020-11" db="EMBL/GenBank/DDBJ databases">
        <title>Chlorella ohadii genome sequencing and assembly.</title>
        <authorList>
            <person name="Murik O."/>
            <person name="Treves H."/>
            <person name="Kedem I."/>
            <person name="Shotland Y."/>
            <person name="Kaplan A."/>
        </authorList>
    </citation>
    <scope>NUCLEOTIDE SEQUENCE</scope>
    <source>
        <strain evidence="2">1</strain>
    </source>
</reference>
<sequence length="95" mass="10377">MAAPATWSGWLAGLWSSLWGAPAAGSPEAELEEKRVGALLEKESAKPEGQQDGERIRQLDVQYTKLMLANLQVRRRLAVAVAGERRLAGTVQLQH</sequence>